<dbReference type="STRING" id="45882.A0A0V1DAR5"/>
<dbReference type="InterPro" id="IPR038286">
    <property type="entry name" value="IPK_sf"/>
</dbReference>
<evidence type="ECO:0000256" key="5">
    <source>
        <dbReference type="SAM" id="MobiDB-lite"/>
    </source>
</evidence>
<evidence type="ECO:0000256" key="1">
    <source>
        <dbReference type="ARBA" id="ARBA00007374"/>
    </source>
</evidence>
<comment type="caution">
    <text evidence="6">The sequence shown here is derived from an EMBL/GenBank/DDBJ whole genome shotgun (WGS) entry which is preliminary data.</text>
</comment>
<dbReference type="Gene3D" id="3.30.470.160">
    <property type="entry name" value="Inositol polyphosphate kinase"/>
    <property type="match status" value="1"/>
</dbReference>
<dbReference type="AlphaFoldDB" id="A0A0V1DAR5"/>
<feature type="region of interest" description="Disordered" evidence="5">
    <location>
        <begin position="1"/>
        <end position="22"/>
    </location>
</feature>
<keyword evidence="2 4" id="KW-0808">Transferase</keyword>
<evidence type="ECO:0000256" key="2">
    <source>
        <dbReference type="ARBA" id="ARBA00022679"/>
    </source>
</evidence>
<accession>A0A0V1DAR5</accession>
<protein>
    <recommendedName>
        <fullName evidence="4">Kinase</fullName>
        <ecNumber evidence="4">2.7.-.-</ecNumber>
    </recommendedName>
</protein>
<keyword evidence="3 4" id="KW-0418">Kinase</keyword>
<dbReference type="GO" id="GO:0046854">
    <property type="term" value="P:phosphatidylinositol phosphate biosynthetic process"/>
    <property type="evidence" value="ECO:0007669"/>
    <property type="project" value="TreeGrafter"/>
</dbReference>
<feature type="compositionally biased region" description="Acidic residues" evidence="5">
    <location>
        <begin position="1"/>
        <end position="14"/>
    </location>
</feature>
<dbReference type="PANTHER" id="PTHR12400:SF21">
    <property type="entry name" value="KINASE"/>
    <property type="match status" value="1"/>
</dbReference>
<dbReference type="GO" id="GO:0005634">
    <property type="term" value="C:nucleus"/>
    <property type="evidence" value="ECO:0007669"/>
    <property type="project" value="TreeGrafter"/>
</dbReference>
<dbReference type="EC" id="2.7.-.-" evidence="4"/>
<dbReference type="OMA" id="HTTCPDY"/>
<evidence type="ECO:0000313" key="7">
    <source>
        <dbReference type="Proteomes" id="UP000054653"/>
    </source>
</evidence>
<dbReference type="GO" id="GO:0000828">
    <property type="term" value="F:inositol hexakisphosphate kinase activity"/>
    <property type="evidence" value="ECO:0007669"/>
    <property type="project" value="TreeGrafter"/>
</dbReference>
<sequence>MIEEEKDEEEEEEEFAKINSNNDEKGNHYLLPNLYKRVLQNDRITMAQFVQRLACGSSENPSSNNCETDGFIFLRPFSHQVSGHCSLLQVGESTLCKQYTKREHQFYLNISRKLAPFVPEFRGMIEASVDEHGIGYITAAAFPSAQLGSSQYDCNTTSWISKIRVGGENLTLDCASKPVFQSVEVVSKYYQQNPWAIQCQTSYLAKMRLLGQQKHRFLLLENLTYHYRCPCVLDLKMGTRHYGDDASENKRKRQTKKCLESTSSKLGVRMNGMQVLSQVTDTYTCYDKYYGRSLTVQGLIKVIERFFHNGVNFRTDLIECLIEKLNTIRQILLESNGYRFYSSSLLVIYEGHAYANQDSFIDVRIIDFGHSTSVCFENDPPHHGPDKGYLRGVDNLIDILRRLLATPSAALTAHVAADAAASD</sequence>
<dbReference type="OrthoDB" id="2573163at2759"/>
<dbReference type="GO" id="GO:0032958">
    <property type="term" value="P:inositol phosphate biosynthetic process"/>
    <property type="evidence" value="ECO:0007669"/>
    <property type="project" value="InterPro"/>
</dbReference>
<comment type="similarity">
    <text evidence="1 4">Belongs to the inositol phosphokinase (IPK) family.</text>
</comment>
<dbReference type="PANTHER" id="PTHR12400">
    <property type="entry name" value="INOSITOL POLYPHOSPHATE KINASE"/>
    <property type="match status" value="1"/>
</dbReference>
<reference evidence="6 7" key="1">
    <citation type="submission" date="2015-01" db="EMBL/GenBank/DDBJ databases">
        <title>Evolution of Trichinella species and genotypes.</title>
        <authorList>
            <person name="Korhonen P.K."/>
            <person name="Edoardo P."/>
            <person name="Giuseppe L.R."/>
            <person name="Gasser R.B."/>
        </authorList>
    </citation>
    <scope>NUCLEOTIDE SEQUENCE [LARGE SCALE GENOMIC DNA]</scope>
    <source>
        <strain evidence="6">ISS120</strain>
    </source>
</reference>
<dbReference type="EMBL" id="JYDI01000023">
    <property type="protein sequence ID" value="KRY58194.1"/>
    <property type="molecule type" value="Genomic_DNA"/>
</dbReference>
<proteinExistence type="inferred from homology"/>
<organism evidence="6 7">
    <name type="scientific">Trichinella britovi</name>
    <name type="common">Parasitic roundworm</name>
    <dbReference type="NCBI Taxonomy" id="45882"/>
    <lineage>
        <taxon>Eukaryota</taxon>
        <taxon>Metazoa</taxon>
        <taxon>Ecdysozoa</taxon>
        <taxon>Nematoda</taxon>
        <taxon>Enoplea</taxon>
        <taxon>Dorylaimia</taxon>
        <taxon>Trichinellida</taxon>
        <taxon>Trichinellidae</taxon>
        <taxon>Trichinella</taxon>
    </lineage>
</organism>
<gene>
    <name evidence="6" type="primary">Ip6k1</name>
    <name evidence="6" type="ORF">T03_1955</name>
</gene>
<dbReference type="Pfam" id="PF03770">
    <property type="entry name" value="IPK"/>
    <property type="match status" value="1"/>
</dbReference>
<keyword evidence="7" id="KW-1185">Reference proteome</keyword>
<evidence type="ECO:0000256" key="3">
    <source>
        <dbReference type="ARBA" id="ARBA00022777"/>
    </source>
</evidence>
<dbReference type="InterPro" id="IPR005522">
    <property type="entry name" value="IPK"/>
</dbReference>
<dbReference type="SUPFAM" id="SSF56104">
    <property type="entry name" value="SAICAR synthase-like"/>
    <property type="match status" value="1"/>
</dbReference>
<dbReference type="Proteomes" id="UP000054653">
    <property type="component" value="Unassembled WGS sequence"/>
</dbReference>
<evidence type="ECO:0000313" key="6">
    <source>
        <dbReference type="EMBL" id="KRY58194.1"/>
    </source>
</evidence>
<dbReference type="GO" id="GO:0005737">
    <property type="term" value="C:cytoplasm"/>
    <property type="evidence" value="ECO:0007669"/>
    <property type="project" value="TreeGrafter"/>
</dbReference>
<name>A0A0V1DAR5_TRIBR</name>
<evidence type="ECO:0000256" key="4">
    <source>
        <dbReference type="RuleBase" id="RU363090"/>
    </source>
</evidence>